<name>A0A318UC65_9SPHI</name>
<reference evidence="1 2" key="1">
    <citation type="submission" date="2018-06" db="EMBL/GenBank/DDBJ databases">
        <title>Genomic Encyclopedia of Archaeal and Bacterial Type Strains, Phase II (KMG-II): from individual species to whole genera.</title>
        <authorList>
            <person name="Goeker M."/>
        </authorList>
    </citation>
    <scope>NUCLEOTIDE SEQUENCE [LARGE SCALE GENOMIC DNA]</scope>
    <source>
        <strain evidence="1 2">DSM 27372</strain>
    </source>
</reference>
<sequence length="88" mass="10149">MEKIPKETYFKSNKEKSDELKSKINMKTKILLFLLIIAPYSFLSAKKTVPAKSSATKPWPKSLSTLIKEITLQNPNIHFSKREKHTTN</sequence>
<protein>
    <submittedName>
        <fullName evidence="1">Uncharacterized protein</fullName>
    </submittedName>
</protein>
<dbReference type="Proteomes" id="UP000248198">
    <property type="component" value="Unassembled WGS sequence"/>
</dbReference>
<organism evidence="1 2">
    <name type="scientific">Pedobacter nutrimenti</name>
    <dbReference type="NCBI Taxonomy" id="1241337"/>
    <lineage>
        <taxon>Bacteria</taxon>
        <taxon>Pseudomonadati</taxon>
        <taxon>Bacteroidota</taxon>
        <taxon>Sphingobacteriia</taxon>
        <taxon>Sphingobacteriales</taxon>
        <taxon>Sphingobacteriaceae</taxon>
        <taxon>Pedobacter</taxon>
    </lineage>
</organism>
<gene>
    <name evidence="1" type="ORF">B0O44_105203</name>
</gene>
<comment type="caution">
    <text evidence="1">The sequence shown here is derived from an EMBL/GenBank/DDBJ whole genome shotgun (WGS) entry which is preliminary data.</text>
</comment>
<dbReference type="EMBL" id="QKLU01000005">
    <property type="protein sequence ID" value="PYF72832.1"/>
    <property type="molecule type" value="Genomic_DNA"/>
</dbReference>
<evidence type="ECO:0000313" key="1">
    <source>
        <dbReference type="EMBL" id="PYF72832.1"/>
    </source>
</evidence>
<accession>A0A318UC65</accession>
<dbReference type="AlphaFoldDB" id="A0A318UC65"/>
<keyword evidence="2" id="KW-1185">Reference proteome</keyword>
<evidence type="ECO:0000313" key="2">
    <source>
        <dbReference type="Proteomes" id="UP000248198"/>
    </source>
</evidence>
<proteinExistence type="predicted"/>